<sequence>MVFVIAGPSSAMPSGETATVRVAQGQLRGRRVESRSGGAFWSFQGVPYARPPVGPLRFKDAQPPEAWQGVRDALKDGNICTQPSETPSQEIIGSEDCLYLNVYTPRLPPLKTDALPVVVSLHGGAFKYGDAGVNRYGPDYLVAEDVVVVTLNYRLGPLGFLFMNDACPGNVGLKDQVAALRWVKENIKAFGGNAENVTLIGMSAGGASVHFQMLSPMTKGLFHRAVAMSGSALSPWAQQTKPADTTRRLARLLGCASDDPHALVDFLRGVDHKKLLRAAYTTDAKGNSLKFVPSAEVVVKGVETFLPAPAYELISAGRHHDIPFMMGFTGKEGFLQLIFTDVRKPDIAQEVDRNLEDLLLPELPRLPKGFNRAAAIKALRDFYLKGKPISRDTLQGFVDMMSDINFCEGITYSLNCMAKHHTAPLYHYVFTVDDVLNYMKFLTHMNEKGACHGDDLAYVFDTAAFPAKLPPDSSALVARKRMVRLLSNFAKTGVPSSKQDTHLGVEWKSYKTDEKNYLEIGSSLKSGTNLHAERVAFWEQFYKHH</sequence>
<dbReference type="InterPro" id="IPR002018">
    <property type="entry name" value="CarbesteraseB"/>
</dbReference>
<dbReference type="PROSITE" id="PS00122">
    <property type="entry name" value="CARBOXYLESTERASE_B_1"/>
    <property type="match status" value="1"/>
</dbReference>
<dbReference type="PANTHER" id="PTHR11559">
    <property type="entry name" value="CARBOXYLESTERASE"/>
    <property type="match status" value="1"/>
</dbReference>
<comment type="similarity">
    <text evidence="1 5">Belongs to the type-B carboxylesterase/lipase family.</text>
</comment>
<comment type="caution">
    <text evidence="7">The sequence shown here is derived from an EMBL/GenBank/DDBJ whole genome shotgun (WGS) entry which is preliminary data.</text>
</comment>
<evidence type="ECO:0000259" key="6">
    <source>
        <dbReference type="Pfam" id="PF00135"/>
    </source>
</evidence>
<organism evidence="7 8">
    <name type="scientific">Gryllus longicercus</name>
    <dbReference type="NCBI Taxonomy" id="2509291"/>
    <lineage>
        <taxon>Eukaryota</taxon>
        <taxon>Metazoa</taxon>
        <taxon>Ecdysozoa</taxon>
        <taxon>Arthropoda</taxon>
        <taxon>Hexapoda</taxon>
        <taxon>Insecta</taxon>
        <taxon>Pterygota</taxon>
        <taxon>Neoptera</taxon>
        <taxon>Polyneoptera</taxon>
        <taxon>Orthoptera</taxon>
        <taxon>Ensifera</taxon>
        <taxon>Gryllidea</taxon>
        <taxon>Grylloidea</taxon>
        <taxon>Gryllidae</taxon>
        <taxon>Gryllinae</taxon>
        <taxon>Gryllus</taxon>
    </lineage>
</organism>
<dbReference type="GO" id="GO:0052689">
    <property type="term" value="F:carboxylic ester hydrolase activity"/>
    <property type="evidence" value="ECO:0007669"/>
    <property type="project" value="UniProtKB-KW"/>
</dbReference>
<evidence type="ECO:0000256" key="3">
    <source>
        <dbReference type="ARBA" id="ARBA00022801"/>
    </source>
</evidence>
<dbReference type="AlphaFoldDB" id="A0AAN9ZA80"/>
<keyword evidence="2" id="KW-0719">Serine esterase</keyword>
<dbReference type="PROSITE" id="PS00941">
    <property type="entry name" value="CARBOXYLESTERASE_B_2"/>
    <property type="match status" value="1"/>
</dbReference>
<name>A0AAN9ZA80_9ORTH</name>
<evidence type="ECO:0000256" key="5">
    <source>
        <dbReference type="RuleBase" id="RU361235"/>
    </source>
</evidence>
<dbReference type="Gene3D" id="3.40.50.1820">
    <property type="entry name" value="alpha/beta hydrolase"/>
    <property type="match status" value="1"/>
</dbReference>
<evidence type="ECO:0000256" key="1">
    <source>
        <dbReference type="ARBA" id="ARBA00005964"/>
    </source>
</evidence>
<keyword evidence="4" id="KW-0325">Glycoprotein</keyword>
<protein>
    <recommendedName>
        <fullName evidence="5">Carboxylic ester hydrolase</fullName>
        <ecNumber evidence="5">3.1.1.-</ecNumber>
    </recommendedName>
</protein>
<gene>
    <name evidence="7" type="ORF">R5R35_006663</name>
</gene>
<evidence type="ECO:0000256" key="4">
    <source>
        <dbReference type="ARBA" id="ARBA00023180"/>
    </source>
</evidence>
<proteinExistence type="inferred from homology"/>
<keyword evidence="8" id="KW-1185">Reference proteome</keyword>
<dbReference type="EMBL" id="JAZDUA010000067">
    <property type="protein sequence ID" value="KAK7869851.1"/>
    <property type="molecule type" value="Genomic_DNA"/>
</dbReference>
<dbReference type="Proteomes" id="UP001378592">
    <property type="component" value="Unassembled WGS sequence"/>
</dbReference>
<dbReference type="SUPFAM" id="SSF53474">
    <property type="entry name" value="alpha/beta-Hydrolases"/>
    <property type="match status" value="1"/>
</dbReference>
<accession>A0AAN9ZA80</accession>
<keyword evidence="3 5" id="KW-0378">Hydrolase</keyword>
<evidence type="ECO:0000313" key="7">
    <source>
        <dbReference type="EMBL" id="KAK7869851.1"/>
    </source>
</evidence>
<evidence type="ECO:0000313" key="8">
    <source>
        <dbReference type="Proteomes" id="UP001378592"/>
    </source>
</evidence>
<feature type="domain" description="Carboxylesterase type B" evidence="6">
    <location>
        <begin position="17"/>
        <end position="538"/>
    </location>
</feature>
<dbReference type="InterPro" id="IPR050309">
    <property type="entry name" value="Type-B_Carboxylest/Lipase"/>
</dbReference>
<dbReference type="InterPro" id="IPR019826">
    <property type="entry name" value="Carboxylesterase_B_AS"/>
</dbReference>
<dbReference type="InterPro" id="IPR019819">
    <property type="entry name" value="Carboxylesterase_B_CS"/>
</dbReference>
<reference evidence="7 8" key="1">
    <citation type="submission" date="2024-03" db="EMBL/GenBank/DDBJ databases">
        <title>The genome assembly and annotation of the cricket Gryllus longicercus Weissman &amp; Gray.</title>
        <authorList>
            <person name="Szrajer S."/>
            <person name="Gray D."/>
            <person name="Ylla G."/>
        </authorList>
    </citation>
    <scope>NUCLEOTIDE SEQUENCE [LARGE SCALE GENOMIC DNA]</scope>
    <source>
        <strain evidence="7">DAG 2021-001</strain>
        <tissue evidence="7">Whole body minus gut</tissue>
    </source>
</reference>
<dbReference type="InterPro" id="IPR029058">
    <property type="entry name" value="AB_hydrolase_fold"/>
</dbReference>
<evidence type="ECO:0000256" key="2">
    <source>
        <dbReference type="ARBA" id="ARBA00022487"/>
    </source>
</evidence>
<dbReference type="Pfam" id="PF00135">
    <property type="entry name" value="COesterase"/>
    <property type="match status" value="1"/>
</dbReference>
<dbReference type="EC" id="3.1.1.-" evidence="5"/>